<feature type="compositionally biased region" description="Polar residues" evidence="4">
    <location>
        <begin position="488"/>
        <end position="509"/>
    </location>
</feature>
<dbReference type="Gene3D" id="2.40.50.100">
    <property type="match status" value="2"/>
</dbReference>
<evidence type="ECO:0000259" key="7">
    <source>
        <dbReference type="Pfam" id="PF25973"/>
    </source>
</evidence>
<dbReference type="AlphaFoldDB" id="A0A101E4Y7"/>
<dbReference type="Pfam" id="PF25917">
    <property type="entry name" value="BSH_RND"/>
    <property type="match status" value="1"/>
</dbReference>
<accession>A0A101E4Y7</accession>
<evidence type="ECO:0000256" key="4">
    <source>
        <dbReference type="SAM" id="MobiDB-lite"/>
    </source>
</evidence>
<organism evidence="9 10">
    <name type="scientific">Caldanaerobacter subterraneus</name>
    <dbReference type="NCBI Taxonomy" id="911092"/>
    <lineage>
        <taxon>Bacteria</taxon>
        <taxon>Bacillati</taxon>
        <taxon>Bacillota</taxon>
        <taxon>Clostridia</taxon>
        <taxon>Thermoanaerobacterales</taxon>
        <taxon>Thermoanaerobacteraceae</taxon>
        <taxon>Caldanaerobacter</taxon>
    </lineage>
</organism>
<evidence type="ECO:0000256" key="3">
    <source>
        <dbReference type="SAM" id="Coils"/>
    </source>
</evidence>
<evidence type="ECO:0000256" key="2">
    <source>
        <dbReference type="ARBA" id="ARBA00023054"/>
    </source>
</evidence>
<proteinExistence type="predicted"/>
<feature type="transmembrane region" description="Helical" evidence="5">
    <location>
        <begin position="5"/>
        <end position="24"/>
    </location>
</feature>
<evidence type="ECO:0000256" key="1">
    <source>
        <dbReference type="ARBA" id="ARBA00004196"/>
    </source>
</evidence>
<gene>
    <name evidence="9" type="ORF">DEA61_04330</name>
</gene>
<dbReference type="CDD" id="cd06850">
    <property type="entry name" value="biotinyl_domain"/>
    <property type="match status" value="1"/>
</dbReference>
<dbReference type="Gene3D" id="2.40.420.20">
    <property type="match status" value="1"/>
</dbReference>
<comment type="caution">
    <text evidence="9">The sequence shown here is derived from an EMBL/GenBank/DDBJ whole genome shotgun (WGS) entry which is preliminary data.</text>
</comment>
<dbReference type="InterPro" id="IPR058625">
    <property type="entry name" value="MdtA-like_BSH"/>
</dbReference>
<keyword evidence="5" id="KW-0472">Membrane</keyword>
<dbReference type="RefSeq" id="WP_278428928.1">
    <property type="nucleotide sequence ID" value="NZ_DOLB01000076.1"/>
</dbReference>
<dbReference type="PANTHER" id="PTHR32347">
    <property type="entry name" value="EFFLUX SYSTEM COMPONENT YKNX-RELATED"/>
    <property type="match status" value="1"/>
</dbReference>
<keyword evidence="5" id="KW-0812">Transmembrane</keyword>
<feature type="coiled-coil region" evidence="3">
    <location>
        <begin position="91"/>
        <end position="118"/>
    </location>
</feature>
<name>A0A101E4Y7_9THEO</name>
<evidence type="ECO:0000256" key="5">
    <source>
        <dbReference type="SAM" id="Phobius"/>
    </source>
</evidence>
<dbReference type="Proteomes" id="UP000264445">
    <property type="component" value="Unassembled WGS sequence"/>
</dbReference>
<comment type="subcellular location">
    <subcellularLocation>
        <location evidence="1">Cell envelope</location>
    </subcellularLocation>
</comment>
<dbReference type="InterPro" id="IPR058636">
    <property type="entry name" value="Beta-barrel_YknX"/>
</dbReference>
<sequence length="519" mass="56416">MKRKYAYVIVAILLIAGIAVFYFLNKTKTSTSSQIPYVTVTRGNISMTITGTGNLTGDVRAITLKNGVVKKVYFNVGDSVKKGDLLYELEDDNLNNQLEQAKLNLDLAIQQLNQDTKNYNSAVAKLSITSPVDGVVEILVKEGQDVTPGMPVAVVNVNKSNGSEEGQPSGNSGTNVTAQVSGTVEKIYVSSGQNVRKGEVLIKLSSSNISDAQIQSDKIKVMQAQNNYNQILKQIESLKIYSPIDGKILSQNIKEGDVLGNFSSNAGNNNLNASYVQTGFVPVLDITQLSSYESQPGTAVIVGNSGYIVNLSVDETDVKNIKIGQKVQLTTDDLPGKVFSGTVSQVSQLPTIQNGVASYNVTIQVDPSEDLMLGMSMDVVITVAEKNDVLLLPIQAVQMLGNRQYVILYTDDMKNQNLSDANANNMRNLFRNNIRFIETGIHNNNFVEIVSGLQESDRVLIPLNSSLANSNNRNPQGFNFMMRPQGGFNRNTERPSGSFQGGSFNRSWQNNSSSGGNNR</sequence>
<keyword evidence="2 3" id="KW-0175">Coiled coil</keyword>
<feature type="domain" description="YknX-like beta-barrel" evidence="8">
    <location>
        <begin position="308"/>
        <end position="381"/>
    </location>
</feature>
<keyword evidence="5" id="KW-1133">Transmembrane helix</keyword>
<feature type="domain" description="Multidrug resistance protein MdtA-like barrel-sandwich hybrid" evidence="6">
    <location>
        <begin position="66"/>
        <end position="155"/>
    </location>
</feature>
<dbReference type="GO" id="GO:0030313">
    <property type="term" value="C:cell envelope"/>
    <property type="evidence" value="ECO:0007669"/>
    <property type="project" value="UniProtKB-SubCell"/>
</dbReference>
<feature type="compositionally biased region" description="Low complexity" evidence="4">
    <location>
        <begin position="510"/>
        <end position="519"/>
    </location>
</feature>
<feature type="domain" description="CzcB-like barrel-sandwich hybrid" evidence="7">
    <location>
        <begin position="175"/>
        <end position="259"/>
    </location>
</feature>
<dbReference type="Pfam" id="PF25973">
    <property type="entry name" value="BSH_CzcB"/>
    <property type="match status" value="1"/>
</dbReference>
<reference evidence="9 10" key="1">
    <citation type="journal article" date="2018" name="Nat. Biotechnol.">
        <title>A standardized bacterial taxonomy based on genome phylogeny substantially revises the tree of life.</title>
        <authorList>
            <person name="Parks D.H."/>
            <person name="Chuvochina M."/>
            <person name="Waite D.W."/>
            <person name="Rinke C."/>
            <person name="Skarshewski A."/>
            <person name="Chaumeil P.A."/>
            <person name="Hugenholtz P."/>
        </authorList>
    </citation>
    <scope>NUCLEOTIDE SEQUENCE [LARGE SCALE GENOMIC DNA]</scope>
    <source>
        <strain evidence="9">UBA12544</strain>
    </source>
</reference>
<dbReference type="InterPro" id="IPR050465">
    <property type="entry name" value="UPF0194_transport"/>
</dbReference>
<dbReference type="SUPFAM" id="SSF111369">
    <property type="entry name" value="HlyD-like secretion proteins"/>
    <property type="match status" value="2"/>
</dbReference>
<evidence type="ECO:0000313" key="10">
    <source>
        <dbReference type="Proteomes" id="UP000264445"/>
    </source>
</evidence>
<feature type="region of interest" description="Disordered" evidence="4">
    <location>
        <begin position="472"/>
        <end position="519"/>
    </location>
</feature>
<dbReference type="Pfam" id="PF25990">
    <property type="entry name" value="Beta-barrel_YknX"/>
    <property type="match status" value="1"/>
</dbReference>
<evidence type="ECO:0000313" key="9">
    <source>
        <dbReference type="EMBL" id="HBT49067.1"/>
    </source>
</evidence>
<evidence type="ECO:0000259" key="8">
    <source>
        <dbReference type="Pfam" id="PF25990"/>
    </source>
</evidence>
<evidence type="ECO:0000259" key="6">
    <source>
        <dbReference type="Pfam" id="PF25917"/>
    </source>
</evidence>
<dbReference type="Gene3D" id="2.40.30.170">
    <property type="match status" value="1"/>
</dbReference>
<protein>
    <submittedName>
        <fullName evidence="9">Efflux transporter periplasmic adaptor subunit</fullName>
    </submittedName>
</protein>
<dbReference type="EMBL" id="DOLB01000076">
    <property type="protein sequence ID" value="HBT49067.1"/>
    <property type="molecule type" value="Genomic_DNA"/>
</dbReference>
<dbReference type="CDD" id="cd06849">
    <property type="entry name" value="lipoyl_domain"/>
    <property type="match status" value="1"/>
</dbReference>
<dbReference type="InterPro" id="IPR058647">
    <property type="entry name" value="BSH_CzcB-like"/>
</dbReference>